<accession>A0A1K1SMK4</accession>
<dbReference type="Proteomes" id="UP000183788">
    <property type="component" value="Unassembled WGS sequence"/>
</dbReference>
<reference evidence="1 2" key="1">
    <citation type="submission" date="2016-11" db="EMBL/GenBank/DDBJ databases">
        <authorList>
            <person name="Jaros S."/>
            <person name="Januszkiewicz K."/>
            <person name="Wedrychowicz H."/>
        </authorList>
    </citation>
    <scope>NUCLEOTIDE SEQUENCE [LARGE SCALE GENOMIC DNA]</scope>
    <source>
        <strain evidence="1 2">DSM 784</strain>
    </source>
</reference>
<protein>
    <submittedName>
        <fullName evidence="1">Uncharacterized protein</fullName>
    </submittedName>
</protein>
<organism evidence="1 2">
    <name type="scientific">Chitinophaga sancti</name>
    <dbReference type="NCBI Taxonomy" id="1004"/>
    <lineage>
        <taxon>Bacteria</taxon>
        <taxon>Pseudomonadati</taxon>
        <taxon>Bacteroidota</taxon>
        <taxon>Chitinophagia</taxon>
        <taxon>Chitinophagales</taxon>
        <taxon>Chitinophagaceae</taxon>
        <taxon>Chitinophaga</taxon>
    </lineage>
</organism>
<name>A0A1K1SMK4_9BACT</name>
<proteinExistence type="predicted"/>
<gene>
    <name evidence="1" type="ORF">SAMN05661012_05704</name>
</gene>
<evidence type="ECO:0000313" key="1">
    <source>
        <dbReference type="EMBL" id="SFW85311.1"/>
    </source>
</evidence>
<dbReference type="AlphaFoldDB" id="A0A1K1SMK4"/>
<sequence>MFPLPFQTGLKPFIYPSGVSGLSQTLCPYQWHINLPVTDCCSIGQPDKKIAV</sequence>
<dbReference type="EMBL" id="FPIZ01000026">
    <property type="protein sequence ID" value="SFW85311.1"/>
    <property type="molecule type" value="Genomic_DNA"/>
</dbReference>
<evidence type="ECO:0000313" key="2">
    <source>
        <dbReference type="Proteomes" id="UP000183788"/>
    </source>
</evidence>